<comment type="caution">
    <text evidence="6">The sequence shown here is derived from an EMBL/GenBank/DDBJ whole genome shotgun (WGS) entry which is preliminary data.</text>
</comment>
<dbReference type="InterPro" id="IPR025158">
    <property type="entry name" value="Mg_chelat-rel_C"/>
</dbReference>
<dbReference type="AlphaFoldDB" id="A0A369CF79"/>
<organism evidence="6 7">
    <name type="scientific">Thioalbus denitrificans</name>
    <dbReference type="NCBI Taxonomy" id="547122"/>
    <lineage>
        <taxon>Bacteria</taxon>
        <taxon>Pseudomonadati</taxon>
        <taxon>Pseudomonadota</taxon>
        <taxon>Gammaproteobacteria</taxon>
        <taxon>Chromatiales</taxon>
        <taxon>Ectothiorhodospiraceae</taxon>
        <taxon>Thioalbus</taxon>
    </lineage>
</organism>
<dbReference type="OrthoDB" id="9813147at2"/>
<dbReference type="InterPro" id="IPR000523">
    <property type="entry name" value="Mg_chelatse_chII-like_cat_dom"/>
</dbReference>
<evidence type="ECO:0000256" key="3">
    <source>
        <dbReference type="ARBA" id="ARBA00022840"/>
    </source>
</evidence>
<dbReference type="Proteomes" id="UP000252707">
    <property type="component" value="Unassembled WGS sequence"/>
</dbReference>
<proteinExistence type="inferred from homology"/>
<dbReference type="PROSITE" id="PS50051">
    <property type="entry name" value="MCM_2"/>
    <property type="match status" value="1"/>
</dbReference>
<dbReference type="NCBIfam" id="NF007365">
    <property type="entry name" value="PRK09862.1"/>
    <property type="match status" value="1"/>
</dbReference>
<feature type="region of interest" description="Disordered" evidence="4">
    <location>
        <begin position="1"/>
        <end position="23"/>
    </location>
</feature>
<dbReference type="GO" id="GO:0005524">
    <property type="term" value="F:ATP binding"/>
    <property type="evidence" value="ECO:0007669"/>
    <property type="project" value="UniProtKB-KW"/>
</dbReference>
<feature type="domain" description="MCM C-terminal AAA(+) ATPase" evidence="5">
    <location>
        <begin position="314"/>
        <end position="409"/>
    </location>
</feature>
<dbReference type="SMART" id="SM00382">
    <property type="entry name" value="AAA"/>
    <property type="match status" value="1"/>
</dbReference>
<dbReference type="EMBL" id="QPJY01000001">
    <property type="protein sequence ID" value="RCX32722.1"/>
    <property type="molecule type" value="Genomic_DNA"/>
</dbReference>
<name>A0A369CF79_9GAMM</name>
<dbReference type="SUPFAM" id="SSF52540">
    <property type="entry name" value="P-loop containing nucleoside triphosphate hydrolases"/>
    <property type="match status" value="1"/>
</dbReference>
<dbReference type="InterPro" id="IPR027417">
    <property type="entry name" value="P-loop_NTPase"/>
</dbReference>
<dbReference type="Pfam" id="PF01078">
    <property type="entry name" value="Mg_chelatase"/>
    <property type="match status" value="1"/>
</dbReference>
<dbReference type="PRINTS" id="PR01657">
    <property type="entry name" value="MCMFAMILY"/>
</dbReference>
<evidence type="ECO:0000256" key="2">
    <source>
        <dbReference type="ARBA" id="ARBA00022741"/>
    </source>
</evidence>
<dbReference type="InterPro" id="IPR004482">
    <property type="entry name" value="Mg_chelat-rel"/>
</dbReference>
<evidence type="ECO:0000313" key="6">
    <source>
        <dbReference type="EMBL" id="RCX32722.1"/>
    </source>
</evidence>
<dbReference type="InterPro" id="IPR020568">
    <property type="entry name" value="Ribosomal_Su5_D2-typ_SF"/>
</dbReference>
<keyword evidence="3" id="KW-0067">ATP-binding</keyword>
<keyword evidence="7" id="KW-1185">Reference proteome</keyword>
<dbReference type="PANTHER" id="PTHR32039:SF7">
    <property type="entry name" value="COMPETENCE PROTEIN COMM"/>
    <property type="match status" value="1"/>
</dbReference>
<gene>
    <name evidence="6" type="ORF">DFQ59_10119</name>
</gene>
<protein>
    <submittedName>
        <fullName evidence="6">Magnesium chelatase family protein</fullName>
    </submittedName>
</protein>
<evidence type="ECO:0000259" key="5">
    <source>
        <dbReference type="PROSITE" id="PS50051"/>
    </source>
</evidence>
<evidence type="ECO:0000313" key="7">
    <source>
        <dbReference type="Proteomes" id="UP000252707"/>
    </source>
</evidence>
<evidence type="ECO:0000256" key="1">
    <source>
        <dbReference type="ARBA" id="ARBA00006354"/>
    </source>
</evidence>
<reference evidence="6 7" key="1">
    <citation type="submission" date="2018-07" db="EMBL/GenBank/DDBJ databases">
        <title>Genomic Encyclopedia of Type Strains, Phase IV (KMG-IV): sequencing the most valuable type-strain genomes for metagenomic binning, comparative biology and taxonomic classification.</title>
        <authorList>
            <person name="Goeker M."/>
        </authorList>
    </citation>
    <scope>NUCLEOTIDE SEQUENCE [LARGE SCALE GENOMIC DNA]</scope>
    <source>
        <strain evidence="6 7">DSM 26407</strain>
    </source>
</reference>
<dbReference type="InterPro" id="IPR003593">
    <property type="entry name" value="AAA+_ATPase"/>
</dbReference>
<comment type="similarity">
    <text evidence="1">Belongs to the Mg-chelatase subunits D/I family. ComM subfamily.</text>
</comment>
<dbReference type="NCBIfam" id="TIGR00368">
    <property type="entry name" value="YifB family Mg chelatase-like AAA ATPase"/>
    <property type="match status" value="1"/>
</dbReference>
<feature type="compositionally biased region" description="Low complexity" evidence="4">
    <location>
        <begin position="10"/>
        <end position="20"/>
    </location>
</feature>
<dbReference type="RefSeq" id="WP_114277641.1">
    <property type="nucleotide sequence ID" value="NZ_QPJY01000001.1"/>
</dbReference>
<dbReference type="Pfam" id="PF13541">
    <property type="entry name" value="ChlI"/>
    <property type="match status" value="1"/>
</dbReference>
<accession>A0A369CF79</accession>
<dbReference type="SUPFAM" id="SSF54211">
    <property type="entry name" value="Ribosomal protein S5 domain 2-like"/>
    <property type="match status" value="1"/>
</dbReference>
<dbReference type="Gene3D" id="3.40.50.300">
    <property type="entry name" value="P-loop containing nucleotide triphosphate hydrolases"/>
    <property type="match status" value="1"/>
</dbReference>
<keyword evidence="2" id="KW-0547">Nucleotide-binding</keyword>
<sequence>MPQDPDITPAAHAGAAPSAARGDGKPGLAVVLSRAAAGLHAPLVSVEVHLANGLPGLSIVGLPEAAVRESKDRVRAALQNAGFQFPPRRITINLAPADLPKEGGRFDLPIAVGILAASGQLPRAALADVEFLGELALGAALRGVPALLPAALAAGRDGHRLVVPRENADEAALPGAAEILPAGHLLGVCAHLLGRERITPHHYRPGPVDPADGLDLAEVRGQHRARRALEIAAAGSHSLLLIGPPGTGKTMLASRLPGLLPPMSHAEALEAAAVASISGTPFQPGRWGVRPFRAPHHTASGVALVGGGTTPRPGEISLAHHGVLFLDELPEFDRRVLEVLREPLESGRITISRAARQAEFPARFQLVAAMNPCPCGYLGDPSGRCRCSAEQVLRYRARLSGPLLDRIDMHVEVPPLPAEALTAADPRAETSAAVRERVCAARKRQQARSDRPNAILDERAIDRHCRPDAAGRALLAQATARLGLSARAHRRVLKLARTIADLDGAEALSVTHLTEAIGYRQMDRTR</sequence>
<dbReference type="InterPro" id="IPR045006">
    <property type="entry name" value="CHLI-like"/>
</dbReference>
<dbReference type="PANTHER" id="PTHR32039">
    <property type="entry name" value="MAGNESIUM-CHELATASE SUBUNIT CHLI"/>
    <property type="match status" value="1"/>
</dbReference>
<evidence type="ECO:0000256" key="4">
    <source>
        <dbReference type="SAM" id="MobiDB-lite"/>
    </source>
</evidence>
<dbReference type="Pfam" id="PF13335">
    <property type="entry name" value="Mg_chelatase_C"/>
    <property type="match status" value="1"/>
</dbReference>
<dbReference type="InterPro" id="IPR001208">
    <property type="entry name" value="MCM_dom"/>
</dbReference>
<dbReference type="InterPro" id="IPR014721">
    <property type="entry name" value="Ribsml_uS5_D2-typ_fold_subgr"/>
</dbReference>
<dbReference type="Gene3D" id="3.30.230.10">
    <property type="match status" value="1"/>
</dbReference>
<dbReference type="GO" id="GO:0003677">
    <property type="term" value="F:DNA binding"/>
    <property type="evidence" value="ECO:0007669"/>
    <property type="project" value="InterPro"/>
</dbReference>